<evidence type="ECO:0000313" key="1">
    <source>
        <dbReference type="EnsemblPlants" id="OPUNC05G23950.1"/>
    </source>
</evidence>
<reference evidence="1" key="1">
    <citation type="submission" date="2015-04" db="UniProtKB">
        <authorList>
            <consortium name="EnsemblPlants"/>
        </authorList>
    </citation>
    <scope>IDENTIFICATION</scope>
</reference>
<dbReference type="Proteomes" id="UP000026962">
    <property type="component" value="Chromosome 5"/>
</dbReference>
<dbReference type="EnsemblPlants" id="OPUNC05G23950.1">
    <property type="protein sequence ID" value="OPUNC05G23950.1"/>
    <property type="gene ID" value="OPUNC05G23950"/>
</dbReference>
<proteinExistence type="predicted"/>
<keyword evidence="2" id="KW-1185">Reference proteome</keyword>
<sequence>MPHRVEAAFSKPRSTTPVEAVRGTRRLEGFFANPPHSAAKLACIDDLKDLQRFLRRDDPQPWEVFKRVDRNLVTAAGILSTMD</sequence>
<dbReference type="AlphaFoldDB" id="A0A0E0L5Y2"/>
<dbReference type="Gramene" id="OPUNC05G23950.1">
    <property type="protein sequence ID" value="OPUNC05G23950.1"/>
    <property type="gene ID" value="OPUNC05G23950"/>
</dbReference>
<organism evidence="1">
    <name type="scientific">Oryza punctata</name>
    <name type="common">Red rice</name>
    <dbReference type="NCBI Taxonomy" id="4537"/>
    <lineage>
        <taxon>Eukaryota</taxon>
        <taxon>Viridiplantae</taxon>
        <taxon>Streptophyta</taxon>
        <taxon>Embryophyta</taxon>
        <taxon>Tracheophyta</taxon>
        <taxon>Spermatophyta</taxon>
        <taxon>Magnoliopsida</taxon>
        <taxon>Liliopsida</taxon>
        <taxon>Poales</taxon>
        <taxon>Poaceae</taxon>
        <taxon>BOP clade</taxon>
        <taxon>Oryzoideae</taxon>
        <taxon>Oryzeae</taxon>
        <taxon>Oryzinae</taxon>
        <taxon>Oryza</taxon>
    </lineage>
</organism>
<reference evidence="1" key="2">
    <citation type="submission" date="2018-05" db="EMBL/GenBank/DDBJ databases">
        <title>OpunRS2 (Oryza punctata Reference Sequence Version 2).</title>
        <authorList>
            <person name="Zhang J."/>
            <person name="Kudrna D."/>
            <person name="Lee S."/>
            <person name="Talag J."/>
            <person name="Welchert J."/>
            <person name="Wing R.A."/>
        </authorList>
    </citation>
    <scope>NUCLEOTIDE SEQUENCE [LARGE SCALE GENOMIC DNA]</scope>
</reference>
<name>A0A0E0L5Y2_ORYPU</name>
<accession>A0A0E0L5Y2</accession>
<protein>
    <submittedName>
        <fullName evidence="1">Uncharacterized protein</fullName>
    </submittedName>
</protein>
<evidence type="ECO:0000313" key="2">
    <source>
        <dbReference type="Proteomes" id="UP000026962"/>
    </source>
</evidence>